<dbReference type="InterPro" id="IPR029062">
    <property type="entry name" value="Class_I_gatase-like"/>
</dbReference>
<evidence type="ECO:0000313" key="3">
    <source>
        <dbReference type="Proteomes" id="UP000824002"/>
    </source>
</evidence>
<dbReference type="SUPFAM" id="SSF52317">
    <property type="entry name" value="Class I glutamine amidotransferase-like"/>
    <property type="match status" value="1"/>
</dbReference>
<feature type="domain" description="ThuA-like" evidence="1">
    <location>
        <begin position="5"/>
        <end position="222"/>
    </location>
</feature>
<evidence type="ECO:0000313" key="2">
    <source>
        <dbReference type="EMBL" id="HIS75257.1"/>
    </source>
</evidence>
<accession>A0A9D1FKA1</accession>
<reference evidence="2" key="1">
    <citation type="submission" date="2020-10" db="EMBL/GenBank/DDBJ databases">
        <authorList>
            <person name="Gilroy R."/>
        </authorList>
    </citation>
    <scope>NUCLEOTIDE SEQUENCE</scope>
    <source>
        <strain evidence="2">CHK199-13235</strain>
    </source>
</reference>
<dbReference type="InterPro" id="IPR029010">
    <property type="entry name" value="ThuA-like"/>
</dbReference>
<dbReference type="PIRSF" id="PIRSF030013">
    <property type="entry name" value="ThuA"/>
    <property type="match status" value="1"/>
</dbReference>
<dbReference type="InterPro" id="IPR009381">
    <property type="entry name" value="Trehalose_catabolism_ThuA_prok"/>
</dbReference>
<dbReference type="AlphaFoldDB" id="A0A9D1FKA1"/>
<sequence length="241" mass="27603">MEKIRVTVWNENVHEKEMPEVAAIYPKGIHGAIAEFLNRECDIEAGTATLEMPEHGLTKEVLDNTDVLIWWGHCAHDKVADEIVERVHQRVLDGMGLIVLHSGHASKIFHKVCGTRSLNLKWRESGDKEILWTVNPGHPIMKGLNDHIVIEHEETYGEHFEIPQPDELVFISWFEGGEVFRSGCTYTRGKGHIFYFQPGHETFPIYHQPEIQKVITNAVRWAAPAGGPEMKYGHFPERWVK</sequence>
<organism evidence="2 3">
    <name type="scientific">Candidatus Merdivicinus excrementipullorum</name>
    <dbReference type="NCBI Taxonomy" id="2840867"/>
    <lineage>
        <taxon>Bacteria</taxon>
        <taxon>Bacillati</taxon>
        <taxon>Bacillota</taxon>
        <taxon>Clostridia</taxon>
        <taxon>Eubacteriales</taxon>
        <taxon>Oscillospiraceae</taxon>
        <taxon>Oscillospiraceae incertae sedis</taxon>
        <taxon>Candidatus Merdivicinus</taxon>
    </lineage>
</organism>
<proteinExistence type="predicted"/>
<dbReference type="EMBL" id="DVJP01000007">
    <property type="protein sequence ID" value="HIS75257.1"/>
    <property type="molecule type" value="Genomic_DNA"/>
</dbReference>
<gene>
    <name evidence="2" type="ORF">IAB51_00450</name>
</gene>
<protein>
    <submittedName>
        <fullName evidence="2">ThuA domain-containing protein</fullName>
    </submittedName>
</protein>
<evidence type="ECO:0000259" key="1">
    <source>
        <dbReference type="Pfam" id="PF06283"/>
    </source>
</evidence>
<name>A0A9D1FKA1_9FIRM</name>
<dbReference type="Pfam" id="PF06283">
    <property type="entry name" value="ThuA"/>
    <property type="match status" value="1"/>
</dbReference>
<comment type="caution">
    <text evidence="2">The sequence shown here is derived from an EMBL/GenBank/DDBJ whole genome shotgun (WGS) entry which is preliminary data.</text>
</comment>
<dbReference type="Proteomes" id="UP000824002">
    <property type="component" value="Unassembled WGS sequence"/>
</dbReference>
<dbReference type="Gene3D" id="3.40.50.880">
    <property type="match status" value="1"/>
</dbReference>
<reference evidence="2" key="2">
    <citation type="journal article" date="2021" name="PeerJ">
        <title>Extensive microbial diversity within the chicken gut microbiome revealed by metagenomics and culture.</title>
        <authorList>
            <person name="Gilroy R."/>
            <person name="Ravi A."/>
            <person name="Getino M."/>
            <person name="Pursley I."/>
            <person name="Horton D.L."/>
            <person name="Alikhan N.F."/>
            <person name="Baker D."/>
            <person name="Gharbi K."/>
            <person name="Hall N."/>
            <person name="Watson M."/>
            <person name="Adriaenssens E.M."/>
            <person name="Foster-Nyarko E."/>
            <person name="Jarju S."/>
            <person name="Secka A."/>
            <person name="Antonio M."/>
            <person name="Oren A."/>
            <person name="Chaudhuri R.R."/>
            <person name="La Ragione R."/>
            <person name="Hildebrand F."/>
            <person name="Pallen M.J."/>
        </authorList>
    </citation>
    <scope>NUCLEOTIDE SEQUENCE</scope>
    <source>
        <strain evidence="2">CHK199-13235</strain>
    </source>
</reference>